<comment type="caution">
    <text evidence="1">The sequence shown here is derived from an EMBL/GenBank/DDBJ whole genome shotgun (WGS) entry which is preliminary data.</text>
</comment>
<gene>
    <name evidence="1" type="ORF">A3207_04865</name>
</gene>
<name>A0A8J8PC08_9ARCH</name>
<reference evidence="1" key="1">
    <citation type="submission" date="2016-03" db="EMBL/GenBank/DDBJ databases">
        <authorList>
            <person name="Borrel G."/>
            <person name="Mccann A."/>
            <person name="O'Toole P.W."/>
        </authorList>
    </citation>
    <scope>NUCLEOTIDE SEQUENCE</scope>
    <source>
        <strain evidence="1">183</strain>
    </source>
</reference>
<evidence type="ECO:0000313" key="1">
    <source>
        <dbReference type="EMBL" id="TQS81206.1"/>
    </source>
</evidence>
<accession>A0A8J8PC08</accession>
<dbReference type="GeneID" id="41322930"/>
<dbReference type="OMA" id="VNIIEMD"/>
<proteinExistence type="predicted"/>
<organism evidence="1 2">
    <name type="scientific">Candidatus Methanomassiliicoccus intestinalis</name>
    <dbReference type="NCBI Taxonomy" id="1406512"/>
    <lineage>
        <taxon>Archaea</taxon>
        <taxon>Methanobacteriati</taxon>
        <taxon>Thermoplasmatota</taxon>
        <taxon>Thermoplasmata</taxon>
        <taxon>Methanomassiliicoccales</taxon>
        <taxon>Methanomassiliicoccaceae</taxon>
        <taxon>Methanomassiliicoccus</taxon>
    </lineage>
</organism>
<evidence type="ECO:0008006" key="3">
    <source>
        <dbReference type="Google" id="ProtNLM"/>
    </source>
</evidence>
<dbReference type="Proteomes" id="UP000752814">
    <property type="component" value="Unassembled WGS sequence"/>
</dbReference>
<dbReference type="EMBL" id="LVVT01000024">
    <property type="protein sequence ID" value="TQS81206.1"/>
    <property type="molecule type" value="Genomic_DNA"/>
</dbReference>
<dbReference type="RefSeq" id="WP_020448406.1">
    <property type="nucleotide sequence ID" value="NZ_CAYAXV010000002.1"/>
</dbReference>
<protein>
    <recommendedName>
        <fullName evidence="3">ACT domain-containing protein</fullName>
    </recommendedName>
</protein>
<dbReference type="AlphaFoldDB" id="A0A8J8PC08"/>
<evidence type="ECO:0000313" key="2">
    <source>
        <dbReference type="Proteomes" id="UP000752814"/>
    </source>
</evidence>
<sequence>MKVNVDLRLKDVPGQLVSALDPISSCGGNIRGVVHHHDVRDGGRIAVNVTFEASSDPVFHKILNEWEKRDVEVAKINSFIETYPIHYLLVGDISSAEMENITRGLESVENVVSIDVRYTGAATSSSHTALITGTVSSQDTLKTLDDFFYERAQKKNYLLVRGLE</sequence>